<dbReference type="UniPathway" id="UPA00148">
    <property type="reaction ID" value="UER00220"/>
</dbReference>
<dbReference type="Pfam" id="PF01656">
    <property type="entry name" value="CbiA"/>
    <property type="match status" value="1"/>
</dbReference>
<evidence type="ECO:0000256" key="7">
    <source>
        <dbReference type="HAMAP-Rule" id="MF_00027"/>
    </source>
</evidence>
<feature type="active site" description="Nucleophile" evidence="7">
    <location>
        <position position="379"/>
    </location>
</feature>
<evidence type="ECO:0000256" key="6">
    <source>
        <dbReference type="ARBA" id="ARBA00022962"/>
    </source>
</evidence>
<name>A0A1C3P085_9ACTN</name>
<evidence type="ECO:0000256" key="1">
    <source>
        <dbReference type="ARBA" id="ARBA00001946"/>
    </source>
</evidence>
<feature type="domain" description="CobB/CobQ-like glutamine amidotransferase" evidence="9">
    <location>
        <begin position="296"/>
        <end position="487"/>
    </location>
</feature>
<gene>
    <name evidence="7 10" type="primary">cobB</name>
    <name evidence="10" type="ORF">FDG2_3697</name>
</gene>
<dbReference type="GO" id="GO:0005524">
    <property type="term" value="F:ATP binding"/>
    <property type="evidence" value="ECO:0007669"/>
    <property type="project" value="UniProtKB-UniRule"/>
</dbReference>
<comment type="similarity">
    <text evidence="7">Belongs to the CobB/CbiA family.</text>
</comment>
<dbReference type="Gene3D" id="3.40.50.880">
    <property type="match status" value="1"/>
</dbReference>
<dbReference type="InterPro" id="IPR011698">
    <property type="entry name" value="GATase_3"/>
</dbReference>
<sequence length="524" mass="52748">MVNNAHGTLPPRLMIAAPASGAGKTTVATGLMAALTARGLRVSPHKVGPDYIDPSYHALATGRPGRNLDAVLCGEHRIGPLLAHGARGADIAIVEGVMGLFDGVSVPEPGQPVDFASAAHVARLTATPVVLVVDASAAGRSVAATVHGFATWDPRVRLAGVVFNRVGSAGHERLLRDAAADLGIPVLGMLRRDAGATVPSRHLGLVPASERAPAAAEAVRALGALVAASCDLDAVLALARSAPPLDVRPWTPSEAVAEATSPAVPVAGNEGRTEAAVEARTGAGIGSGSAARRPVRIAVAGGPAFTFGYVEQVELLCAAGAEVVTVDPLRDEALPEGTDGLVIGGGFPEEHAAVLAANVPLRAEVVALARRGAPIVAECAGLLYLARSLDGHPMCGILDTDTAMGPRLTLGYRRAVAACDNPVAAAGTAVTAHEFHHTSVLADAATGPAAAAALIGDAPQAAWQVGDRAEGFVRGNVHASYLHLHWAGLPGAAQRFVATARRARSAGAAASSPPAGRVAAGGEE</sequence>
<dbReference type="NCBIfam" id="NF002204">
    <property type="entry name" value="PRK01077.1"/>
    <property type="match status" value="1"/>
</dbReference>
<dbReference type="CDD" id="cd05388">
    <property type="entry name" value="CobB_N"/>
    <property type="match status" value="1"/>
</dbReference>
<dbReference type="Gene3D" id="3.40.50.300">
    <property type="entry name" value="P-loop containing nucleotide triphosphate hydrolases"/>
    <property type="match status" value="2"/>
</dbReference>
<feature type="domain" description="CobQ/CobB/MinD/ParA nucleotide binding" evidence="8">
    <location>
        <begin position="13"/>
        <end position="202"/>
    </location>
</feature>
<keyword evidence="11" id="KW-1185">Reference proteome</keyword>
<dbReference type="GO" id="GO:0043802">
    <property type="term" value="F:hydrogenobyrinic acid a,c-diamide synthase (glutamine-hydrolysing) activity"/>
    <property type="evidence" value="ECO:0007669"/>
    <property type="project" value="UniProtKB-UniRule"/>
</dbReference>
<dbReference type="CDD" id="cd03130">
    <property type="entry name" value="GATase1_CobB"/>
    <property type="match status" value="1"/>
</dbReference>
<comment type="function">
    <text evidence="7">Catalyzes the ATP-dependent amidation of the two carboxylate groups at positions a and c of hydrogenobyrinate, using either L-glutamine or ammonia as the nitrogen source.</text>
</comment>
<dbReference type="EC" id="6.3.5.9" evidence="7"/>
<dbReference type="InterPro" id="IPR004484">
    <property type="entry name" value="CbiA/CobB_synth"/>
</dbReference>
<keyword evidence="3 7" id="KW-0547">Nucleotide-binding</keyword>
<dbReference type="SUPFAM" id="SSF52317">
    <property type="entry name" value="Class I glutamine amidotransferase-like"/>
    <property type="match status" value="1"/>
</dbReference>
<dbReference type="InterPro" id="IPR029062">
    <property type="entry name" value="Class_I_gatase-like"/>
</dbReference>
<keyword evidence="7" id="KW-0169">Cobalamin biosynthesis</keyword>
<evidence type="ECO:0000256" key="5">
    <source>
        <dbReference type="ARBA" id="ARBA00022842"/>
    </source>
</evidence>
<dbReference type="InterPro" id="IPR002586">
    <property type="entry name" value="CobQ/CobB/MinD/ParA_Nub-bd_dom"/>
</dbReference>
<keyword evidence="5 7" id="KW-0460">Magnesium</keyword>
<accession>A0A1C3P085</accession>
<evidence type="ECO:0000259" key="8">
    <source>
        <dbReference type="Pfam" id="PF01656"/>
    </source>
</evidence>
<dbReference type="SUPFAM" id="SSF52540">
    <property type="entry name" value="P-loop containing nucleoside triphosphate hydrolases"/>
    <property type="match status" value="1"/>
</dbReference>
<keyword evidence="4 7" id="KW-0067">ATP-binding</keyword>
<feature type="site" description="Increases nucleophilicity of active site Cys" evidence="7">
    <location>
        <position position="483"/>
    </location>
</feature>
<dbReference type="AlphaFoldDB" id="A0A1C3P085"/>
<evidence type="ECO:0000313" key="11">
    <source>
        <dbReference type="Proteomes" id="UP000199013"/>
    </source>
</evidence>
<evidence type="ECO:0000259" key="9">
    <source>
        <dbReference type="Pfam" id="PF07685"/>
    </source>
</evidence>
<dbReference type="PANTHER" id="PTHR43873">
    <property type="entry name" value="COBYRINATE A,C-DIAMIDE SYNTHASE"/>
    <property type="match status" value="1"/>
</dbReference>
<dbReference type="PANTHER" id="PTHR43873:SF1">
    <property type="entry name" value="COBYRINATE A,C-DIAMIDE SYNTHASE"/>
    <property type="match status" value="1"/>
</dbReference>
<evidence type="ECO:0000313" key="10">
    <source>
        <dbReference type="EMBL" id="SBW23223.1"/>
    </source>
</evidence>
<dbReference type="Pfam" id="PF07685">
    <property type="entry name" value="GATase_3"/>
    <property type="match status" value="1"/>
</dbReference>
<dbReference type="PROSITE" id="PS51274">
    <property type="entry name" value="GATASE_COBBQ"/>
    <property type="match status" value="1"/>
</dbReference>
<proteinExistence type="inferred from homology"/>
<protein>
    <recommendedName>
        <fullName evidence="7">Hydrogenobyrinate a,c-diamide synthase</fullName>
        <ecNumber evidence="7">6.3.5.9</ecNumber>
    </recommendedName>
    <alternativeName>
        <fullName evidence="7">Hydrogenobyrinic acid a,c-diamide synthase</fullName>
    </alternativeName>
</protein>
<evidence type="ECO:0000256" key="2">
    <source>
        <dbReference type="ARBA" id="ARBA00022598"/>
    </source>
</evidence>
<organism evidence="10 11">
    <name type="scientific">Candidatus Protofrankia californiensis</name>
    <dbReference type="NCBI Taxonomy" id="1839754"/>
    <lineage>
        <taxon>Bacteria</taxon>
        <taxon>Bacillati</taxon>
        <taxon>Actinomycetota</taxon>
        <taxon>Actinomycetes</taxon>
        <taxon>Frankiales</taxon>
        <taxon>Frankiaceae</taxon>
        <taxon>Protofrankia</taxon>
    </lineage>
</organism>
<dbReference type="GO" id="GO:0009236">
    <property type="term" value="P:cobalamin biosynthetic process"/>
    <property type="evidence" value="ECO:0007669"/>
    <property type="project" value="UniProtKB-UniRule"/>
</dbReference>
<reference evidence="11" key="1">
    <citation type="submission" date="2016-02" db="EMBL/GenBank/DDBJ databases">
        <authorList>
            <person name="Wibberg D."/>
        </authorList>
    </citation>
    <scope>NUCLEOTIDE SEQUENCE [LARGE SCALE GENOMIC DNA]</scope>
</reference>
<keyword evidence="2 7" id="KW-0436">Ligase</keyword>
<dbReference type="GO" id="GO:0042242">
    <property type="term" value="F:cobyrinic acid a,c-diamide synthase activity"/>
    <property type="evidence" value="ECO:0007669"/>
    <property type="project" value="InterPro"/>
</dbReference>
<dbReference type="EMBL" id="FLUV01001549">
    <property type="protein sequence ID" value="SBW23223.1"/>
    <property type="molecule type" value="Genomic_DNA"/>
</dbReference>
<evidence type="ECO:0000256" key="3">
    <source>
        <dbReference type="ARBA" id="ARBA00022741"/>
    </source>
</evidence>
<dbReference type="HAMAP" id="MF_00027">
    <property type="entry name" value="CobB_CbiA"/>
    <property type="match status" value="1"/>
</dbReference>
<dbReference type="InterPro" id="IPR027417">
    <property type="entry name" value="P-loop_NTPase"/>
</dbReference>
<comment type="domain">
    <text evidence="7">Comprises of two domains. The C-terminal domain contains the binding site for glutamine and catalyzes the hydrolysis of this substrate to glutamate and ammonia. The N-terminal domain is anticipated to bind ATP and hydrogenobyrinate and catalyzes the ultimate synthesis of the diamide product. The ammonia produced via the glutaminase domain is probably translocated to the adjacent domain via a molecular tunnel, where it reacts with an activated intermediate.</text>
</comment>
<comment type="catalytic activity">
    <reaction evidence="7">
        <text>hydrogenobyrinate + 2 L-glutamine + 2 ATP + 2 H2O = hydrogenobyrinate a,c-diamide + 2 L-glutamate + 2 ADP + 2 phosphate + 2 H(+)</text>
        <dbReference type="Rhea" id="RHEA:12544"/>
        <dbReference type="ChEBI" id="CHEBI:15377"/>
        <dbReference type="ChEBI" id="CHEBI:15378"/>
        <dbReference type="ChEBI" id="CHEBI:29985"/>
        <dbReference type="ChEBI" id="CHEBI:30616"/>
        <dbReference type="ChEBI" id="CHEBI:43474"/>
        <dbReference type="ChEBI" id="CHEBI:58359"/>
        <dbReference type="ChEBI" id="CHEBI:77873"/>
        <dbReference type="ChEBI" id="CHEBI:77874"/>
        <dbReference type="ChEBI" id="CHEBI:456216"/>
        <dbReference type="EC" id="6.3.5.9"/>
    </reaction>
</comment>
<dbReference type="Proteomes" id="UP000199013">
    <property type="component" value="Unassembled WGS sequence"/>
</dbReference>
<evidence type="ECO:0000256" key="4">
    <source>
        <dbReference type="ARBA" id="ARBA00022840"/>
    </source>
</evidence>
<keyword evidence="6 7" id="KW-0315">Glutamine amidotransferase</keyword>
<comment type="miscellaneous">
    <text evidence="7">The a and c carboxylates of hydrogenobyrinate are activated for nucleophilic attack via formation of a phosphorylated intermediate by ATP. CobB catalyzes first the amidation of the c-carboxylate, and then that of the a-carboxylate.</text>
</comment>
<comment type="cofactor">
    <cofactor evidence="1 7">
        <name>Mg(2+)</name>
        <dbReference type="ChEBI" id="CHEBI:18420"/>
    </cofactor>
</comment>
<comment type="pathway">
    <text evidence="7">Cofactor biosynthesis; adenosylcobalamin biosynthesis; cob(II)yrinate a,c-diamide from precorrin-2 (aerobic route): step 9/10.</text>
</comment>